<dbReference type="FunFam" id="3.30.450.20:FF:000533">
    <property type="entry name" value="Predicted protein"/>
    <property type="match status" value="1"/>
</dbReference>
<dbReference type="InterPro" id="IPR002035">
    <property type="entry name" value="VWF_A"/>
</dbReference>
<keyword evidence="2" id="KW-0732">Signal</keyword>
<name>A7S6T1_NEMVE</name>
<dbReference type="Pfam" id="PF22673">
    <property type="entry name" value="MCP-like_PDC_1"/>
    <property type="match status" value="1"/>
</dbReference>
<feature type="domain" description="VWFA" evidence="3">
    <location>
        <begin position="284"/>
        <end position="487"/>
    </location>
</feature>
<dbReference type="STRING" id="45351.A7S6T1"/>
<proteinExistence type="predicted"/>
<keyword evidence="1" id="KW-0472">Membrane</keyword>
<keyword evidence="1" id="KW-0812">Transmembrane</keyword>
<evidence type="ECO:0000256" key="2">
    <source>
        <dbReference type="SAM" id="SignalP"/>
    </source>
</evidence>
<evidence type="ECO:0000313" key="4">
    <source>
        <dbReference type="EMBL" id="EDO40609.1"/>
    </source>
</evidence>
<dbReference type="Pfam" id="PF13519">
    <property type="entry name" value="VWA_2"/>
    <property type="match status" value="1"/>
</dbReference>
<dbReference type="PROSITE" id="PS50234">
    <property type="entry name" value="VWFA"/>
    <property type="match status" value="1"/>
</dbReference>
<dbReference type="InterPro" id="IPR036465">
    <property type="entry name" value="vWFA_dom_sf"/>
</dbReference>
<organism evidence="4 5">
    <name type="scientific">Nematostella vectensis</name>
    <name type="common">Starlet sea anemone</name>
    <dbReference type="NCBI Taxonomy" id="45351"/>
    <lineage>
        <taxon>Eukaryota</taxon>
        <taxon>Metazoa</taxon>
        <taxon>Cnidaria</taxon>
        <taxon>Anthozoa</taxon>
        <taxon>Hexacorallia</taxon>
        <taxon>Actiniaria</taxon>
        <taxon>Edwardsiidae</taxon>
        <taxon>Nematostella</taxon>
    </lineage>
</organism>
<dbReference type="SMART" id="SM00327">
    <property type="entry name" value="VWA"/>
    <property type="match status" value="1"/>
</dbReference>
<dbReference type="eggNOG" id="KOG2353">
    <property type="taxonomic scope" value="Eukaryota"/>
</dbReference>
<dbReference type="InParanoid" id="A7S6T1"/>
<dbReference type="HOGENOM" id="CLU_267297_0_0_1"/>
<dbReference type="CDD" id="cd18773">
    <property type="entry name" value="PDC1_HK_sensor"/>
    <property type="match status" value="1"/>
</dbReference>
<keyword evidence="5" id="KW-1185">Reference proteome</keyword>
<dbReference type="Proteomes" id="UP000001593">
    <property type="component" value="Unassembled WGS sequence"/>
</dbReference>
<feature type="transmembrane region" description="Helical" evidence="1">
    <location>
        <begin position="1147"/>
        <end position="1172"/>
    </location>
</feature>
<keyword evidence="1" id="KW-1133">Transmembrane helix</keyword>
<dbReference type="OMA" id="HARFKSK"/>
<dbReference type="SUPFAM" id="SSF53300">
    <property type="entry name" value="vWA-like"/>
    <property type="match status" value="1"/>
</dbReference>
<evidence type="ECO:0000259" key="3">
    <source>
        <dbReference type="PROSITE" id="PS50234"/>
    </source>
</evidence>
<feature type="signal peptide" evidence="2">
    <location>
        <begin position="1"/>
        <end position="24"/>
    </location>
</feature>
<dbReference type="Gene3D" id="3.40.50.410">
    <property type="entry name" value="von Willebrand factor, type A domain"/>
    <property type="match status" value="1"/>
</dbReference>
<dbReference type="PhylomeDB" id="A7S6T1"/>
<dbReference type="EMBL" id="DS469589">
    <property type="protein sequence ID" value="EDO40609.1"/>
    <property type="molecule type" value="Genomic_DNA"/>
</dbReference>
<accession>A7S6T1</accession>
<feature type="chain" id="PRO_5002715079" description="VWFA domain-containing protein" evidence="2">
    <location>
        <begin position="25"/>
        <end position="1235"/>
    </location>
</feature>
<sequence>MATRQHVNALALVAVVTLVHCTYANTPSPSATEFIGKLDGRLEELRRDCLGVDIIQNEVRNKVSSASRIDGKKVIRDLAGLLRERFDERIAALNAIKKGVEEDYAAVKASGVLKECCKLFPSSLEYHARFKSKANSKSFCEAKAKSAGNVRVLGEGIYSAMSRNLKQVGMKRLLRNIKNGVLKECCKLLPSSLEYHARFKSKANSKSFCEAKAKSAGNVRVLGEGIYSAMSRNLKQNQRLKWQFFGSKEGLCTIYPAAPLKECHAYDNRLRPWYTSAAYPSTKKLVIVLDTSSSMASRVELGTKRRTRLDVAKAALSTILSTLLPQDKVGVVLFNSKVTLAGSSGVDECYSTRLAPAGRFNVNYLKDFINRSRPGGGTQYQNAFKAAFTLLKSAKSGDGGGEQSFLLFLTDGGPKDDALEVERLIAQNKKEMEESRERVTIMTIGLGKDEHMKDFLGRLSKNVGSKYSQVDNEAHMYSAIHDYYSHLQAMATKATKNYILSPPYADAWGLGLMITVAVPCFSKGEFVGVAGVDLIMSDLLSEVQYFNQAGSDSFAFLAHLNTDNALSHPLLPPPETLTKDPSLVNILALEQGEAFKQFFHGTLKHIKENDIRTISLPRRRLSTPKGGLQAEGVAEHVLDYTYYCSRVLEYVLCVALPEVVTDLKITENNGDRLYYHRMDLVQEDEVCSYTDTISYKDKAVVKFSAKAFLNPPEYLDVEENPTLIEKYMNHANQGHQDTMFLPGIVQTAKLSKGLVNYWIHGEHKQYLSQIPRRFFGSANGVLRFFPGEPLPRNYDHCSRHWFNKANAFKGQLTFTTPYRDPLGAGLIVTASHSIDIARGSSPSLFGVVAADLTMEFFQTMVKMYLGIRCKDVTSTTCLLVDVGGYVVYHPSFAKRDVFEDESLVTAKHLTEIHGDIAEYLISNGIMTKKTCQDFVERKLQISYEIDIGDKEMVSNIEWTASKCDAFSLVRVPSTNLYVLAAFASRHSTCYESVPCACNVTCTTQTNEECECPCRKRLEYNYCLDENAESSVPICAPPSSSTFTRPSLPVDLVRLPDCFPVQCQKITTEIQCRKTFSCSWCTWDKAKELGVPYCADSNACYGGVEGRANPFFRKLIDSNGLGSSSNKTTWRGKVVEALSVAKNIITEYFPLVVATTVLLLVMFGLFLAVFCCCKKPKGYTGLEGYYDGEEGYDGEYNGEGGFEGDEAYGYEEGYDDGLKYYENRGDDDFFQLGEEF</sequence>
<dbReference type="PANTHER" id="PTHR10166:SF66">
    <property type="entry name" value="VWFA AND CACHE DOMAIN-CONTAINING PROTEIN CG16868"/>
    <property type="match status" value="1"/>
</dbReference>
<dbReference type="GO" id="GO:0005245">
    <property type="term" value="F:voltage-gated calcium channel activity"/>
    <property type="evidence" value="ECO:0000318"/>
    <property type="project" value="GO_Central"/>
</dbReference>
<dbReference type="AlphaFoldDB" id="A7S6T1"/>
<dbReference type="GO" id="GO:0005891">
    <property type="term" value="C:voltage-gated calcium channel complex"/>
    <property type="evidence" value="ECO:0000318"/>
    <property type="project" value="GO_Central"/>
</dbReference>
<gene>
    <name evidence="4" type="ORF">NEMVEDRAFT_v1g243265</name>
</gene>
<dbReference type="InterPro" id="IPR051173">
    <property type="entry name" value="Ca_channel_alpha-2/delta"/>
</dbReference>
<dbReference type="Gene3D" id="3.30.450.20">
    <property type="entry name" value="PAS domain"/>
    <property type="match status" value="3"/>
</dbReference>
<dbReference type="PANTHER" id="PTHR10166">
    <property type="entry name" value="VOLTAGE-DEPENDENT CALCIUM CHANNEL SUBUNIT ALPHA-2/DELTA-RELATED"/>
    <property type="match status" value="1"/>
</dbReference>
<evidence type="ECO:0000313" key="5">
    <source>
        <dbReference type="Proteomes" id="UP000001593"/>
    </source>
</evidence>
<dbReference type="FunFam" id="3.30.450.20:FF:000213">
    <property type="entry name" value="VWFA and cache domain-containing protein"/>
    <property type="match status" value="1"/>
</dbReference>
<protein>
    <recommendedName>
        <fullName evidence="3">VWFA domain-containing protein</fullName>
    </recommendedName>
</protein>
<reference evidence="4 5" key="1">
    <citation type="journal article" date="2007" name="Science">
        <title>Sea anemone genome reveals ancestral eumetazoan gene repertoire and genomic organization.</title>
        <authorList>
            <person name="Putnam N.H."/>
            <person name="Srivastava M."/>
            <person name="Hellsten U."/>
            <person name="Dirks B."/>
            <person name="Chapman J."/>
            <person name="Salamov A."/>
            <person name="Terry A."/>
            <person name="Shapiro H."/>
            <person name="Lindquist E."/>
            <person name="Kapitonov V.V."/>
            <person name="Jurka J."/>
            <person name="Genikhovich G."/>
            <person name="Grigoriev I.V."/>
            <person name="Lucas S.M."/>
            <person name="Steele R.E."/>
            <person name="Finnerty J.R."/>
            <person name="Technau U."/>
            <person name="Martindale M.Q."/>
            <person name="Rokhsar D.S."/>
        </authorList>
    </citation>
    <scope>NUCLEOTIDE SEQUENCE [LARGE SCALE GENOMIC DNA]</scope>
    <source>
        <strain evidence="5">CH2 X CH6</strain>
    </source>
</reference>
<evidence type="ECO:0000256" key="1">
    <source>
        <dbReference type="SAM" id="Phobius"/>
    </source>
</evidence>